<evidence type="ECO:0000313" key="5">
    <source>
        <dbReference type="Proteomes" id="UP001229081"/>
    </source>
</evidence>
<reference evidence="2 4" key="1">
    <citation type="journal article" date="2019" name="Emerg. Microbes Infect.">
        <title>Comprehensive subspecies identification of 175 nontuberculous mycobacteria species based on 7547 genomic profiles.</title>
        <authorList>
            <person name="Matsumoto Y."/>
            <person name="Kinjo T."/>
            <person name="Motooka D."/>
            <person name="Nabeya D."/>
            <person name="Jung N."/>
            <person name="Uechi K."/>
            <person name="Horii T."/>
            <person name="Iida T."/>
            <person name="Fujita J."/>
            <person name="Nakamura S."/>
        </authorList>
    </citation>
    <scope>NUCLEOTIDE SEQUENCE [LARGE SCALE GENOMIC DNA]</scope>
    <source>
        <strain evidence="2 4">JCM 18565</strain>
    </source>
</reference>
<dbReference type="KEGG" id="mpag:C0J29_08820"/>
<feature type="transmembrane region" description="Helical" evidence="1">
    <location>
        <begin position="20"/>
        <end position="38"/>
    </location>
</feature>
<dbReference type="AlphaFoldDB" id="A0A386U2X8"/>
<evidence type="ECO:0000256" key="1">
    <source>
        <dbReference type="SAM" id="Phobius"/>
    </source>
</evidence>
<evidence type="ECO:0000313" key="3">
    <source>
        <dbReference type="EMBL" id="MDP7736285.1"/>
    </source>
</evidence>
<proteinExistence type="predicted"/>
<evidence type="ECO:0000313" key="2">
    <source>
        <dbReference type="EMBL" id="GFG77971.1"/>
    </source>
</evidence>
<keyword evidence="1" id="KW-0812">Transmembrane</keyword>
<name>A0A386U2X8_9MYCO</name>
<keyword evidence="4" id="KW-1185">Reference proteome</keyword>
<keyword evidence="1" id="KW-1133">Transmembrane helix</keyword>
<sequence length="81" mass="8824">MERLRRVLGHQVSVGALIELAIWMAIPYLVVGFGWAFVHPGQVEQIEMRIAKVMPVGADLAAFGATALLWPASLELAEACH</sequence>
<dbReference type="Proteomes" id="UP001229081">
    <property type="component" value="Unassembled WGS sequence"/>
</dbReference>
<feature type="transmembrane region" description="Helical" evidence="1">
    <location>
        <begin position="50"/>
        <end position="70"/>
    </location>
</feature>
<dbReference type="Proteomes" id="UP000465240">
    <property type="component" value="Unassembled WGS sequence"/>
</dbReference>
<comment type="caution">
    <text evidence="3">The sequence shown here is derived from an EMBL/GenBank/DDBJ whole genome shotgun (WGS) entry which is preliminary data.</text>
</comment>
<gene>
    <name evidence="2" type="ORF">MPRG_12470</name>
    <name evidence="3" type="ORF">QXL92_16205</name>
</gene>
<evidence type="ECO:0000313" key="4">
    <source>
        <dbReference type="Proteomes" id="UP000465240"/>
    </source>
</evidence>
<keyword evidence="1" id="KW-0472">Membrane</keyword>
<dbReference type="RefSeq" id="WP_065045618.1">
    <property type="nucleotide sequence ID" value="NZ_BLKX01000001.1"/>
</dbReference>
<reference evidence="3" key="3">
    <citation type="submission" date="2023-06" db="EMBL/GenBank/DDBJ databases">
        <title>Identification of two novel mycobacterium reveal diversities and complexities of Mycobacterium gordonae clade.</title>
        <authorList>
            <person name="Matsumoto Y."/>
            <person name="Nakamura S."/>
            <person name="Motooka D."/>
            <person name="Fukushima K."/>
        </authorList>
    </citation>
    <scope>NUCLEOTIDE SEQUENCE</scope>
    <source>
        <strain evidence="3">TY812</strain>
    </source>
</reference>
<reference evidence="2" key="2">
    <citation type="submission" date="2020-02" db="EMBL/GenBank/DDBJ databases">
        <authorList>
            <person name="Matsumoto Y."/>
            <person name="Kinjo T."/>
            <person name="Motooka D."/>
            <person name="Nabeya D."/>
            <person name="Jung N."/>
            <person name="Uechi K."/>
            <person name="Horii T."/>
            <person name="Iida T."/>
            <person name="Fujita J."/>
            <person name="Nakamura S."/>
        </authorList>
    </citation>
    <scope>NUCLEOTIDE SEQUENCE</scope>
    <source>
        <strain evidence="2">JCM 18565</strain>
    </source>
</reference>
<dbReference type="EMBL" id="BLKX01000001">
    <property type="protein sequence ID" value="GFG77971.1"/>
    <property type="molecule type" value="Genomic_DNA"/>
</dbReference>
<accession>A0A386U2X8</accession>
<dbReference type="EMBL" id="JAUFSA010000001">
    <property type="protein sequence ID" value="MDP7736285.1"/>
    <property type="molecule type" value="Genomic_DNA"/>
</dbReference>
<protein>
    <submittedName>
        <fullName evidence="3">Uncharacterized protein</fullName>
    </submittedName>
</protein>
<organism evidence="3 5">
    <name type="scientific">Mycobacterium paragordonae</name>
    <dbReference type="NCBI Taxonomy" id="1389713"/>
    <lineage>
        <taxon>Bacteria</taxon>
        <taxon>Bacillati</taxon>
        <taxon>Actinomycetota</taxon>
        <taxon>Actinomycetes</taxon>
        <taxon>Mycobacteriales</taxon>
        <taxon>Mycobacteriaceae</taxon>
        <taxon>Mycobacterium</taxon>
    </lineage>
</organism>